<sequence>MAKAKTPTRRFTTDKTDVSENSIRRELDWAGDRSVVEKGSATDKKNYAESLSRALSQRFADALRKSFDGILPNPDGLGQESKARTGKGLKKLDVNYSTVELGLGLGVSIKTINFRDAKTKRYTKNYTRVDNELRAEAADYHERQPYSVLCAVIFVPLDACDDGGSAPSSFGQAIQTFRYRAGREKPVDDTTLFERILIGLYDAEPASFGVTGFFDVMDAPPRTGRPSSLMTFEQAISTIVEAYDARNKSAFKWAEGDTEILAAPERQEDDEEI</sequence>
<comment type="caution">
    <text evidence="1">The sequence shown here is derived from an EMBL/GenBank/DDBJ whole genome shotgun (WGS) entry which is preliminary data.</text>
</comment>
<name>A0A323UF35_RHOPL</name>
<dbReference type="Proteomes" id="UP000248134">
    <property type="component" value="Unassembled WGS sequence"/>
</dbReference>
<dbReference type="RefSeq" id="WP_110787061.1">
    <property type="nucleotide sequence ID" value="NZ_QKQS01000023.1"/>
</dbReference>
<dbReference type="OrthoDB" id="4467760at2"/>
<reference evidence="1 2" key="1">
    <citation type="submission" date="2018-06" db="EMBL/GenBank/DDBJ databases">
        <title>Draft Whole-Genome Sequence of the purple photosynthetic bacterium Rhodospeudomonas palustris XCP.</title>
        <authorList>
            <person name="Rayyan A."/>
            <person name="Meyer T.E."/>
            <person name="Kyndt J.A."/>
        </authorList>
    </citation>
    <scope>NUCLEOTIDE SEQUENCE [LARGE SCALE GENOMIC DNA]</scope>
    <source>
        <strain evidence="1 2">XCP</strain>
    </source>
</reference>
<gene>
    <name evidence="1" type="ORF">DNX69_16680</name>
</gene>
<organism evidence="1 2">
    <name type="scientific">Rhodopseudomonas palustris</name>
    <dbReference type="NCBI Taxonomy" id="1076"/>
    <lineage>
        <taxon>Bacteria</taxon>
        <taxon>Pseudomonadati</taxon>
        <taxon>Pseudomonadota</taxon>
        <taxon>Alphaproteobacteria</taxon>
        <taxon>Hyphomicrobiales</taxon>
        <taxon>Nitrobacteraceae</taxon>
        <taxon>Rhodopseudomonas</taxon>
    </lineage>
</organism>
<evidence type="ECO:0000313" key="2">
    <source>
        <dbReference type="Proteomes" id="UP000248134"/>
    </source>
</evidence>
<accession>A0A323UF35</accession>
<evidence type="ECO:0008006" key="3">
    <source>
        <dbReference type="Google" id="ProtNLM"/>
    </source>
</evidence>
<dbReference type="AlphaFoldDB" id="A0A323UF35"/>
<dbReference type="EMBL" id="QKQS01000023">
    <property type="protein sequence ID" value="PZA10969.1"/>
    <property type="molecule type" value="Genomic_DNA"/>
</dbReference>
<evidence type="ECO:0000313" key="1">
    <source>
        <dbReference type="EMBL" id="PZA10969.1"/>
    </source>
</evidence>
<protein>
    <recommendedName>
        <fullName evidence="3">Restriction endonuclease</fullName>
    </recommendedName>
</protein>
<proteinExistence type="predicted"/>